<gene>
    <name evidence="2" type="ORF">GTK09_25630</name>
</gene>
<keyword evidence="1" id="KW-0812">Transmembrane</keyword>
<proteinExistence type="predicted"/>
<dbReference type="Proteomes" id="UP000469011">
    <property type="component" value="Unassembled WGS sequence"/>
</dbReference>
<dbReference type="EMBL" id="JAAAMG010000039">
    <property type="protein sequence ID" value="NDW07791.1"/>
    <property type="molecule type" value="Genomic_DNA"/>
</dbReference>
<dbReference type="RefSeq" id="WP_163466247.1">
    <property type="nucleotide sequence ID" value="NZ_JAAAMG010000039.1"/>
</dbReference>
<organism evidence="2 3">
    <name type="scientific">Jiella pacifica</name>
    <dbReference type="NCBI Taxonomy" id="2696469"/>
    <lineage>
        <taxon>Bacteria</taxon>
        <taxon>Pseudomonadati</taxon>
        <taxon>Pseudomonadota</taxon>
        <taxon>Alphaproteobacteria</taxon>
        <taxon>Hyphomicrobiales</taxon>
        <taxon>Aurantimonadaceae</taxon>
        <taxon>Jiella</taxon>
    </lineage>
</organism>
<accession>A0A6N9T963</accession>
<feature type="transmembrane region" description="Helical" evidence="1">
    <location>
        <begin position="12"/>
        <end position="36"/>
    </location>
</feature>
<dbReference type="AlphaFoldDB" id="A0A6N9T963"/>
<protein>
    <submittedName>
        <fullName evidence="2">Uncharacterized protein</fullName>
    </submittedName>
</protein>
<reference evidence="2 3" key="1">
    <citation type="submission" date="2020-01" db="EMBL/GenBank/DDBJ databases">
        <title>Jiella pacifica sp. nov.</title>
        <authorList>
            <person name="Xue Z."/>
            <person name="Zhu S."/>
            <person name="Chen J."/>
            <person name="Yang J."/>
        </authorList>
    </citation>
    <scope>NUCLEOTIDE SEQUENCE [LARGE SCALE GENOMIC DNA]</scope>
    <source>
        <strain evidence="2 3">40Bstr34</strain>
    </source>
</reference>
<feature type="transmembrane region" description="Helical" evidence="1">
    <location>
        <begin position="48"/>
        <end position="72"/>
    </location>
</feature>
<evidence type="ECO:0000313" key="2">
    <source>
        <dbReference type="EMBL" id="NDW07791.1"/>
    </source>
</evidence>
<keyword evidence="1" id="KW-1133">Transmembrane helix</keyword>
<sequence length="110" mass="11497">MSTREMTVTGLLANIFAAVALILANAFLLDLAWGWFGGTPFAMCGILGFVQAVFGHTLALILTMVGILGWVFSRFQSGGYLALAIGGVILSSFPGVFLHYLGAACTLPAP</sequence>
<feature type="transmembrane region" description="Helical" evidence="1">
    <location>
        <begin position="79"/>
        <end position="101"/>
    </location>
</feature>
<name>A0A6N9T963_9HYPH</name>
<comment type="caution">
    <text evidence="2">The sequence shown here is derived from an EMBL/GenBank/DDBJ whole genome shotgun (WGS) entry which is preliminary data.</text>
</comment>
<keyword evidence="3" id="KW-1185">Reference proteome</keyword>
<evidence type="ECO:0000313" key="3">
    <source>
        <dbReference type="Proteomes" id="UP000469011"/>
    </source>
</evidence>
<keyword evidence="1" id="KW-0472">Membrane</keyword>
<evidence type="ECO:0000256" key="1">
    <source>
        <dbReference type="SAM" id="Phobius"/>
    </source>
</evidence>